<evidence type="ECO:0000256" key="2">
    <source>
        <dbReference type="ARBA" id="ARBA00004305"/>
    </source>
</evidence>
<evidence type="ECO:0000259" key="15">
    <source>
        <dbReference type="Pfam" id="PF02770"/>
    </source>
</evidence>
<dbReference type="SUPFAM" id="SSF47203">
    <property type="entry name" value="Acyl-CoA dehydrogenase C-terminal domain-like"/>
    <property type="match status" value="1"/>
</dbReference>
<name>A0AAW1PM38_9CHLO</name>
<dbReference type="FunFam" id="1.10.540.10:FF:000026">
    <property type="entry name" value="Acyl-CoA dehydrogenase medium chain"/>
    <property type="match status" value="1"/>
</dbReference>
<proteinExistence type="inferred from homology"/>
<protein>
    <recommendedName>
        <fullName evidence="11">glutaryl-CoA dehydrogenase (ETF)</fullName>
        <ecNumber evidence="11">1.3.8.6</ecNumber>
    </recommendedName>
</protein>
<dbReference type="InterPro" id="IPR006089">
    <property type="entry name" value="Acyl-CoA_DH_CS"/>
</dbReference>
<dbReference type="InterPro" id="IPR046373">
    <property type="entry name" value="Acyl-CoA_Oxase/DH_mid-dom_sf"/>
</dbReference>
<feature type="domain" description="Acyl-CoA oxidase/dehydrogenase middle" evidence="15">
    <location>
        <begin position="173"/>
        <end position="270"/>
    </location>
</feature>
<comment type="catalytic activity">
    <reaction evidence="12">
        <text>glutaryl-CoA + oxidized [electron-transfer flavoprotein] + 2 H(+) = (2E)-butenoyl-CoA + reduced [electron-transfer flavoprotein] + CO2</text>
        <dbReference type="Rhea" id="RHEA:13389"/>
        <dbReference type="Rhea" id="RHEA-COMP:10685"/>
        <dbReference type="Rhea" id="RHEA-COMP:10686"/>
        <dbReference type="ChEBI" id="CHEBI:15378"/>
        <dbReference type="ChEBI" id="CHEBI:16526"/>
        <dbReference type="ChEBI" id="CHEBI:57332"/>
        <dbReference type="ChEBI" id="CHEBI:57378"/>
        <dbReference type="ChEBI" id="CHEBI:57692"/>
        <dbReference type="ChEBI" id="CHEBI:58307"/>
        <dbReference type="EC" id="1.3.8.6"/>
    </reaction>
</comment>
<evidence type="ECO:0000256" key="7">
    <source>
        <dbReference type="ARBA" id="ARBA00023002"/>
    </source>
</evidence>
<dbReference type="Pfam" id="PF00441">
    <property type="entry name" value="Acyl-CoA_dh_1"/>
    <property type="match status" value="1"/>
</dbReference>
<accession>A0AAW1PM38</accession>
<evidence type="ECO:0000256" key="8">
    <source>
        <dbReference type="ARBA" id="ARBA00023128"/>
    </source>
</evidence>
<evidence type="ECO:0000256" key="3">
    <source>
        <dbReference type="ARBA" id="ARBA00009347"/>
    </source>
</evidence>
<keyword evidence="7 13" id="KW-0560">Oxidoreductase</keyword>
<dbReference type="InterPro" id="IPR052033">
    <property type="entry name" value="Glutaryl-CoA_DH_mitochondrial"/>
</dbReference>
<evidence type="ECO:0000256" key="12">
    <source>
        <dbReference type="ARBA" id="ARBA00049493"/>
    </source>
</evidence>
<gene>
    <name evidence="17" type="ORF">WJX73_005359</name>
</gene>
<comment type="pathway">
    <text evidence="10">Amino-acid metabolism; tryptophan metabolism.</text>
</comment>
<dbReference type="Gene3D" id="1.20.140.10">
    <property type="entry name" value="Butyryl-CoA Dehydrogenase, subunit A, domain 3"/>
    <property type="match status" value="1"/>
</dbReference>
<evidence type="ECO:0000256" key="5">
    <source>
        <dbReference type="ARBA" id="ARBA00022827"/>
    </source>
</evidence>
<evidence type="ECO:0000256" key="6">
    <source>
        <dbReference type="ARBA" id="ARBA00022946"/>
    </source>
</evidence>
<feature type="domain" description="Acyl-CoA dehydrogenase/oxidase C-terminal" evidence="14">
    <location>
        <begin position="282"/>
        <end position="429"/>
    </location>
</feature>
<keyword evidence="8" id="KW-0496">Mitochondrion</keyword>
<dbReference type="InterPro" id="IPR009100">
    <property type="entry name" value="AcylCoA_DH/oxidase_NM_dom_sf"/>
</dbReference>
<comment type="caution">
    <text evidence="17">The sequence shown here is derived from an EMBL/GenBank/DDBJ whole genome shotgun (WGS) entry which is preliminary data.</text>
</comment>
<dbReference type="InterPro" id="IPR037069">
    <property type="entry name" value="AcylCoA_DH/ox_N_sf"/>
</dbReference>
<evidence type="ECO:0000256" key="11">
    <source>
        <dbReference type="ARBA" id="ARBA00039033"/>
    </source>
</evidence>
<dbReference type="InterPro" id="IPR036250">
    <property type="entry name" value="AcylCo_DH-like_C"/>
</dbReference>
<evidence type="ECO:0000256" key="13">
    <source>
        <dbReference type="RuleBase" id="RU362125"/>
    </source>
</evidence>
<dbReference type="InterPro" id="IPR006091">
    <property type="entry name" value="Acyl-CoA_Oxase/DH_mid-dom"/>
</dbReference>
<evidence type="ECO:0000256" key="4">
    <source>
        <dbReference type="ARBA" id="ARBA00022630"/>
    </source>
</evidence>
<comment type="subcellular location">
    <subcellularLocation>
        <location evidence="2">Mitochondrion matrix</location>
    </subcellularLocation>
</comment>
<evidence type="ECO:0000256" key="1">
    <source>
        <dbReference type="ARBA" id="ARBA00001974"/>
    </source>
</evidence>
<evidence type="ECO:0000256" key="9">
    <source>
        <dbReference type="ARBA" id="ARBA00037899"/>
    </source>
</evidence>
<dbReference type="PROSITE" id="PS00072">
    <property type="entry name" value="ACYL_COA_DH_1"/>
    <property type="match status" value="1"/>
</dbReference>
<comment type="pathway">
    <text evidence="9">Amino-acid metabolism; lysine degradation.</text>
</comment>
<evidence type="ECO:0000256" key="10">
    <source>
        <dbReference type="ARBA" id="ARBA00037927"/>
    </source>
</evidence>
<comment type="similarity">
    <text evidence="3 13">Belongs to the acyl-CoA dehydrogenase family.</text>
</comment>
<evidence type="ECO:0000313" key="18">
    <source>
        <dbReference type="Proteomes" id="UP001465755"/>
    </source>
</evidence>
<keyword evidence="18" id="KW-1185">Reference proteome</keyword>
<dbReference type="GO" id="GO:0000062">
    <property type="term" value="F:fatty-acyl-CoA binding"/>
    <property type="evidence" value="ECO:0007669"/>
    <property type="project" value="TreeGrafter"/>
</dbReference>
<keyword evidence="4 13" id="KW-0285">Flavoprotein</keyword>
<dbReference type="InterPro" id="IPR009075">
    <property type="entry name" value="AcylCo_DH/oxidase_C"/>
</dbReference>
<dbReference type="Proteomes" id="UP001465755">
    <property type="component" value="Unassembled WGS sequence"/>
</dbReference>
<sequence>MRTIDCWTRLQAVLCTSSTRNSAFTALRGLASSSASRPAVSERQDLLTDVLAWEHLLSDEEVAARDTVRSWVSSRFAPHITQAHRVGDFPRQLLPEIAALGLFGANIEGNGCAGMNNVSYGLIMQELERGDSGLRSLVSVQGSLVMYAINAFGSQEQRERWLPRLAAGELLGCFGLTEPSAGSDPAAMLTTATADGPHHYILNGQKAWITGAPLADLAVIWAKVADEDGRVRGFVVERAESAADSFVTPSIEGKWSLRASPTGEVHMTDCRVPSANLLPGTGGLKSPLSCLTNAREGIAWGVTGAALDCYECALDYGLQRQVFNRPLAGYQLFQAQLADMASDIVTSQLMSLHYGRLKDAGTLTPVQVSLHKRHNVAAARRAASSARSMLGGIGITDAYPVMRHLMNIESVYTYEGTDEVHALALGRALTGHNAFV</sequence>
<keyword evidence="6" id="KW-0809">Transit peptide</keyword>
<evidence type="ECO:0000259" key="16">
    <source>
        <dbReference type="Pfam" id="PF02771"/>
    </source>
</evidence>
<evidence type="ECO:0000259" key="14">
    <source>
        <dbReference type="Pfam" id="PF00441"/>
    </source>
</evidence>
<dbReference type="InterPro" id="IPR013786">
    <property type="entry name" value="AcylCoA_DH/ox_N"/>
</dbReference>
<dbReference type="Pfam" id="PF02771">
    <property type="entry name" value="Acyl-CoA_dh_N"/>
    <property type="match status" value="1"/>
</dbReference>
<comment type="cofactor">
    <cofactor evidence="1 13">
        <name>FAD</name>
        <dbReference type="ChEBI" id="CHEBI:57692"/>
    </cofactor>
</comment>
<reference evidence="17 18" key="1">
    <citation type="journal article" date="2024" name="Nat. Commun.">
        <title>Phylogenomics reveals the evolutionary origins of lichenization in chlorophyte algae.</title>
        <authorList>
            <person name="Puginier C."/>
            <person name="Libourel C."/>
            <person name="Otte J."/>
            <person name="Skaloud P."/>
            <person name="Haon M."/>
            <person name="Grisel S."/>
            <person name="Petersen M."/>
            <person name="Berrin J.G."/>
            <person name="Delaux P.M."/>
            <person name="Dal Grande F."/>
            <person name="Keller J."/>
        </authorList>
    </citation>
    <scope>NUCLEOTIDE SEQUENCE [LARGE SCALE GENOMIC DNA]</scope>
    <source>
        <strain evidence="17 18">SAG 2036</strain>
    </source>
</reference>
<evidence type="ECO:0000313" key="17">
    <source>
        <dbReference type="EMBL" id="KAK9810885.1"/>
    </source>
</evidence>
<dbReference type="AlphaFoldDB" id="A0AAW1PM38"/>
<keyword evidence="5 13" id="KW-0274">FAD</keyword>
<dbReference type="GO" id="GO:0050660">
    <property type="term" value="F:flavin adenine dinucleotide binding"/>
    <property type="evidence" value="ECO:0007669"/>
    <property type="project" value="InterPro"/>
</dbReference>
<dbReference type="GO" id="GO:0005759">
    <property type="term" value="C:mitochondrial matrix"/>
    <property type="evidence" value="ECO:0007669"/>
    <property type="project" value="UniProtKB-SubCell"/>
</dbReference>
<dbReference type="PANTHER" id="PTHR42807:SF1">
    <property type="entry name" value="GLUTARYL-COA DEHYDROGENASE, MITOCHONDRIAL"/>
    <property type="match status" value="1"/>
</dbReference>
<dbReference type="Gene3D" id="2.40.110.10">
    <property type="entry name" value="Butyryl-CoA Dehydrogenase, subunit A, domain 2"/>
    <property type="match status" value="1"/>
</dbReference>
<feature type="domain" description="Acyl-CoA dehydrogenase/oxidase N-terminal" evidence="16">
    <location>
        <begin position="58"/>
        <end position="169"/>
    </location>
</feature>
<dbReference type="GO" id="GO:0046949">
    <property type="term" value="P:fatty-acyl-CoA biosynthetic process"/>
    <property type="evidence" value="ECO:0007669"/>
    <property type="project" value="TreeGrafter"/>
</dbReference>
<dbReference type="PANTHER" id="PTHR42807">
    <property type="entry name" value="GLUTARYL-COA DEHYDROGENASE, MITOCHONDRIAL"/>
    <property type="match status" value="1"/>
</dbReference>
<dbReference type="GO" id="GO:0004361">
    <property type="term" value="F:glutaryl-CoA dehydrogenase activity"/>
    <property type="evidence" value="ECO:0007669"/>
    <property type="project" value="UniProtKB-EC"/>
</dbReference>
<dbReference type="EC" id="1.3.8.6" evidence="11"/>
<dbReference type="SUPFAM" id="SSF56645">
    <property type="entry name" value="Acyl-CoA dehydrogenase NM domain-like"/>
    <property type="match status" value="1"/>
</dbReference>
<dbReference type="GO" id="GO:0033539">
    <property type="term" value="P:fatty acid beta-oxidation using acyl-CoA dehydrogenase"/>
    <property type="evidence" value="ECO:0007669"/>
    <property type="project" value="TreeGrafter"/>
</dbReference>
<dbReference type="Pfam" id="PF02770">
    <property type="entry name" value="Acyl-CoA_dh_M"/>
    <property type="match status" value="1"/>
</dbReference>
<dbReference type="EMBL" id="JALJOQ010000013">
    <property type="protein sequence ID" value="KAK9810885.1"/>
    <property type="molecule type" value="Genomic_DNA"/>
</dbReference>
<organism evidence="17 18">
    <name type="scientific">Symbiochloris irregularis</name>
    <dbReference type="NCBI Taxonomy" id="706552"/>
    <lineage>
        <taxon>Eukaryota</taxon>
        <taxon>Viridiplantae</taxon>
        <taxon>Chlorophyta</taxon>
        <taxon>core chlorophytes</taxon>
        <taxon>Trebouxiophyceae</taxon>
        <taxon>Trebouxiales</taxon>
        <taxon>Trebouxiaceae</taxon>
        <taxon>Symbiochloris</taxon>
    </lineage>
</organism>
<dbReference type="Gene3D" id="1.10.540.10">
    <property type="entry name" value="Acyl-CoA dehydrogenase/oxidase, N-terminal domain"/>
    <property type="match status" value="1"/>
</dbReference>